<dbReference type="PANTHER" id="PTHR24413">
    <property type="entry name" value="SPECKLE-TYPE POZ PROTEIN"/>
    <property type="match status" value="1"/>
</dbReference>
<evidence type="ECO:0000259" key="1">
    <source>
        <dbReference type="PROSITE" id="PS50097"/>
    </source>
</evidence>
<dbReference type="AlphaFoldDB" id="A0A0N4VAL5"/>
<dbReference type="SUPFAM" id="SSF54695">
    <property type="entry name" value="POZ domain"/>
    <property type="match status" value="1"/>
</dbReference>
<sequence>MLMKSNESPASFLVLIRKKKPERLVARSMINIFTNTGLKINEETNSHPVIITADWCLIGKIDIGDVSDLPGFRIRCQIEFVTIEHGHIVEDDGSIATTALYNAFLSSTCTDFTIKVLLHTVDSQEIDVHKCVLATYSELFRSLFQSDTSKENKSNYIELDGYDLTSVVAMIKYLYTGQLAGTQLNLEEVYRLACELAIKPLQRKCVTLFRTEIDNLARLRMALKPPDKQFPEELLMACANYISKNSHRSFETQEWKELKANNPDVAFALAEMSLHLNRVQR</sequence>
<dbReference type="InterPro" id="IPR011333">
    <property type="entry name" value="SKP1/BTB/POZ_sf"/>
</dbReference>
<reference evidence="4" key="1">
    <citation type="submission" date="2017-02" db="UniProtKB">
        <authorList>
            <consortium name="WormBaseParasite"/>
        </authorList>
    </citation>
    <scope>IDENTIFICATION</scope>
</reference>
<evidence type="ECO:0000313" key="4">
    <source>
        <dbReference type="WBParaSite" id="EVEC_0000752801-mRNA-1"/>
    </source>
</evidence>
<protein>
    <submittedName>
        <fullName evidence="4">BTB domain-containing protein</fullName>
    </submittedName>
</protein>
<dbReference type="WBParaSite" id="EVEC_0000752801-mRNA-1">
    <property type="protein sequence ID" value="EVEC_0000752801-mRNA-1"/>
    <property type="gene ID" value="EVEC_0000752801"/>
</dbReference>
<name>A0A0N4VAL5_ENTVE</name>
<dbReference type="PROSITE" id="PS50097">
    <property type="entry name" value="BTB"/>
    <property type="match status" value="1"/>
</dbReference>
<dbReference type="Gene3D" id="3.30.710.10">
    <property type="entry name" value="Potassium Channel Kv1.1, Chain A"/>
    <property type="match status" value="1"/>
</dbReference>
<proteinExistence type="predicted"/>
<dbReference type="Pfam" id="PF00651">
    <property type="entry name" value="BTB"/>
    <property type="match status" value="1"/>
</dbReference>
<accession>A0A0N4VAL5</accession>
<gene>
    <name evidence="2" type="ORF">EVEC_LOCUS7030</name>
</gene>
<dbReference type="STRING" id="51028.A0A0N4VAL5"/>
<dbReference type="SMART" id="SM00225">
    <property type="entry name" value="BTB"/>
    <property type="match status" value="1"/>
</dbReference>
<dbReference type="InterPro" id="IPR000210">
    <property type="entry name" value="BTB/POZ_dom"/>
</dbReference>
<evidence type="ECO:0000313" key="2">
    <source>
        <dbReference type="EMBL" id="VDD92279.1"/>
    </source>
</evidence>
<reference evidence="2 3" key="2">
    <citation type="submission" date="2018-10" db="EMBL/GenBank/DDBJ databases">
        <authorList>
            <consortium name="Pathogen Informatics"/>
        </authorList>
    </citation>
    <scope>NUCLEOTIDE SEQUENCE [LARGE SCALE GENOMIC DNA]</scope>
</reference>
<dbReference type="EMBL" id="UXUI01008748">
    <property type="protein sequence ID" value="VDD92279.1"/>
    <property type="molecule type" value="Genomic_DNA"/>
</dbReference>
<evidence type="ECO:0000313" key="3">
    <source>
        <dbReference type="Proteomes" id="UP000274131"/>
    </source>
</evidence>
<dbReference type="OrthoDB" id="6359816at2759"/>
<dbReference type="Proteomes" id="UP000274131">
    <property type="component" value="Unassembled WGS sequence"/>
</dbReference>
<dbReference type="CDD" id="cd18186">
    <property type="entry name" value="BTB_POZ_ZBTB_KLHL-like"/>
    <property type="match status" value="1"/>
</dbReference>
<feature type="domain" description="BTB" evidence="1">
    <location>
        <begin position="110"/>
        <end position="183"/>
    </location>
</feature>
<organism evidence="4">
    <name type="scientific">Enterobius vermicularis</name>
    <name type="common">Human pinworm</name>
    <dbReference type="NCBI Taxonomy" id="51028"/>
    <lineage>
        <taxon>Eukaryota</taxon>
        <taxon>Metazoa</taxon>
        <taxon>Ecdysozoa</taxon>
        <taxon>Nematoda</taxon>
        <taxon>Chromadorea</taxon>
        <taxon>Rhabditida</taxon>
        <taxon>Spirurina</taxon>
        <taxon>Oxyuridomorpha</taxon>
        <taxon>Oxyuroidea</taxon>
        <taxon>Oxyuridae</taxon>
        <taxon>Enterobius</taxon>
    </lineage>
</organism>
<keyword evidence="3" id="KW-1185">Reference proteome</keyword>